<keyword evidence="1" id="KW-0805">Transcription regulation</keyword>
<dbReference type="Gene3D" id="1.10.260.40">
    <property type="entry name" value="lambda repressor-like DNA-binding domains"/>
    <property type="match status" value="1"/>
</dbReference>
<dbReference type="RefSeq" id="WP_020584722.1">
    <property type="nucleotide sequence ID" value="NZ_JOJP01000001.1"/>
</dbReference>
<proteinExistence type="predicted"/>
<dbReference type="eggNOG" id="COG1609">
    <property type="taxonomic scope" value="Bacteria"/>
</dbReference>
<keyword evidence="2" id="KW-0238">DNA-binding</keyword>
<protein>
    <submittedName>
        <fullName evidence="5">LacI family transcriptional regulator</fullName>
    </submittedName>
</protein>
<dbReference type="AlphaFoldDB" id="A0A081K6M7"/>
<organism evidence="5 6">
    <name type="scientific">Endozoicomonas elysicola</name>
    <dbReference type="NCBI Taxonomy" id="305900"/>
    <lineage>
        <taxon>Bacteria</taxon>
        <taxon>Pseudomonadati</taxon>
        <taxon>Pseudomonadota</taxon>
        <taxon>Gammaproteobacteria</taxon>
        <taxon>Oceanospirillales</taxon>
        <taxon>Endozoicomonadaceae</taxon>
        <taxon>Endozoicomonas</taxon>
    </lineage>
</organism>
<dbReference type="SMART" id="SM00354">
    <property type="entry name" value="HTH_LACI"/>
    <property type="match status" value="1"/>
</dbReference>
<evidence type="ECO:0000256" key="2">
    <source>
        <dbReference type="ARBA" id="ARBA00023125"/>
    </source>
</evidence>
<dbReference type="InterPro" id="IPR028082">
    <property type="entry name" value="Peripla_BP_I"/>
</dbReference>
<evidence type="ECO:0000256" key="3">
    <source>
        <dbReference type="ARBA" id="ARBA00023163"/>
    </source>
</evidence>
<keyword evidence="6" id="KW-1185">Reference proteome</keyword>
<name>A0A081K6M7_9GAMM</name>
<dbReference type="Gene3D" id="3.40.50.2300">
    <property type="match status" value="2"/>
</dbReference>
<dbReference type="Proteomes" id="UP000027997">
    <property type="component" value="Unassembled WGS sequence"/>
</dbReference>
<accession>A0A081K6M7</accession>
<dbReference type="Pfam" id="PF00356">
    <property type="entry name" value="LacI"/>
    <property type="match status" value="1"/>
</dbReference>
<dbReference type="STRING" id="305900.GV64_02755"/>
<dbReference type="PRINTS" id="PR00036">
    <property type="entry name" value="HTHLACI"/>
</dbReference>
<dbReference type="CDD" id="cd01392">
    <property type="entry name" value="HTH_LacI"/>
    <property type="match status" value="1"/>
</dbReference>
<reference evidence="5 6" key="1">
    <citation type="submission" date="2014-06" db="EMBL/GenBank/DDBJ databases">
        <title>Whole Genome Sequences of Three Symbiotic Endozoicomonas Bacteria.</title>
        <authorList>
            <person name="Neave M.J."/>
            <person name="Apprill A."/>
            <person name="Voolstra C.R."/>
        </authorList>
    </citation>
    <scope>NUCLEOTIDE SEQUENCE [LARGE SCALE GENOMIC DNA]</scope>
    <source>
        <strain evidence="5 6">DSM 22380</strain>
    </source>
</reference>
<dbReference type="CDD" id="cd06270">
    <property type="entry name" value="PBP1_GalS-like"/>
    <property type="match status" value="1"/>
</dbReference>
<keyword evidence="3" id="KW-0804">Transcription</keyword>
<dbReference type="InterPro" id="IPR046335">
    <property type="entry name" value="LacI/GalR-like_sensor"/>
</dbReference>
<evidence type="ECO:0000313" key="5">
    <source>
        <dbReference type="EMBL" id="KEI69803.1"/>
    </source>
</evidence>
<dbReference type="Pfam" id="PF13377">
    <property type="entry name" value="Peripla_BP_3"/>
    <property type="match status" value="1"/>
</dbReference>
<dbReference type="GO" id="GO:0003700">
    <property type="term" value="F:DNA-binding transcription factor activity"/>
    <property type="evidence" value="ECO:0007669"/>
    <property type="project" value="TreeGrafter"/>
</dbReference>
<sequence>MSTINDVAKAAGVSTATVSRVINRSPSVLPETIARVEQAMMQLGYQTKDNRRLSINQGGDTIGLILSNFNSPFFGLLTQGVEKVARKYGRKLIVASGQYDPELEEEALNYLLNKGCRNIVMHSKAMSDDQLIRVASKLPGFVIVNRYVPGMEEQCVWLENRKGTYLATKHLLDHGHRNIAYISCELEIDDKAERFFGYQKALEEAGISVNPDWVEEVPFGEHGGALAATNLLNKGLPVTALVAYNDFFAAAAIQVFADHGISVPDRLSVVGFDDVLPQCYFTPRLTTVRSPIESMAIHAARLCVEGFESGVSTRFQPLLVRRDSVAQAVST</sequence>
<gene>
    <name evidence="5" type="ORF">GV64_02755</name>
</gene>
<comment type="caution">
    <text evidence="5">The sequence shown here is derived from an EMBL/GenBank/DDBJ whole genome shotgun (WGS) entry which is preliminary data.</text>
</comment>
<evidence type="ECO:0000313" key="6">
    <source>
        <dbReference type="Proteomes" id="UP000027997"/>
    </source>
</evidence>
<dbReference type="PROSITE" id="PS00356">
    <property type="entry name" value="HTH_LACI_1"/>
    <property type="match status" value="1"/>
</dbReference>
<dbReference type="GO" id="GO:0000976">
    <property type="term" value="F:transcription cis-regulatory region binding"/>
    <property type="evidence" value="ECO:0007669"/>
    <property type="project" value="TreeGrafter"/>
</dbReference>
<dbReference type="InterPro" id="IPR010982">
    <property type="entry name" value="Lambda_DNA-bd_dom_sf"/>
</dbReference>
<dbReference type="InterPro" id="IPR000843">
    <property type="entry name" value="HTH_LacI"/>
</dbReference>
<feature type="domain" description="HTH lacI-type" evidence="4">
    <location>
        <begin position="2"/>
        <end position="56"/>
    </location>
</feature>
<dbReference type="EMBL" id="JOJP01000001">
    <property type="protein sequence ID" value="KEI69803.1"/>
    <property type="molecule type" value="Genomic_DNA"/>
</dbReference>
<dbReference type="PROSITE" id="PS50932">
    <property type="entry name" value="HTH_LACI_2"/>
    <property type="match status" value="1"/>
</dbReference>
<evidence type="ECO:0000256" key="1">
    <source>
        <dbReference type="ARBA" id="ARBA00023015"/>
    </source>
</evidence>
<dbReference type="PANTHER" id="PTHR30146:SF107">
    <property type="entry name" value="TRANSCRIPTIONAL REGULATOR"/>
    <property type="match status" value="1"/>
</dbReference>
<dbReference type="SUPFAM" id="SSF53822">
    <property type="entry name" value="Periplasmic binding protein-like I"/>
    <property type="match status" value="1"/>
</dbReference>
<evidence type="ECO:0000259" key="4">
    <source>
        <dbReference type="PROSITE" id="PS50932"/>
    </source>
</evidence>
<dbReference type="SUPFAM" id="SSF47413">
    <property type="entry name" value="lambda repressor-like DNA-binding domains"/>
    <property type="match status" value="1"/>
</dbReference>
<dbReference type="PANTHER" id="PTHR30146">
    <property type="entry name" value="LACI-RELATED TRANSCRIPTIONAL REPRESSOR"/>
    <property type="match status" value="1"/>
</dbReference>